<comment type="caution">
    <text evidence="3">The sequence shown here is derived from an EMBL/GenBank/DDBJ whole genome shotgun (WGS) entry which is preliminary data.</text>
</comment>
<evidence type="ECO:0000313" key="3">
    <source>
        <dbReference type="EMBL" id="KPL51085.1"/>
    </source>
</evidence>
<evidence type="ECO:0000256" key="2">
    <source>
        <dbReference type="SAM" id="SignalP"/>
    </source>
</evidence>
<proteinExistence type="predicted"/>
<keyword evidence="2" id="KW-0732">Signal</keyword>
<evidence type="ECO:0000313" key="4">
    <source>
        <dbReference type="Proteomes" id="UP000048984"/>
    </source>
</evidence>
<feature type="region of interest" description="Disordered" evidence="1">
    <location>
        <begin position="35"/>
        <end position="94"/>
    </location>
</feature>
<name>A0A0P6VZF1_9HYPH</name>
<dbReference type="RefSeq" id="WP_054357248.1">
    <property type="nucleotide sequence ID" value="NZ_LJYW01000001.1"/>
</dbReference>
<sequence>MARTLALITVTVLASLGATASASAAECVGARNNPAFSSSAATGAADPCRSAAKPAVTATARPLPAGKPNPSALDIPAKTPKAKTETTTSVDDQGRTVYRTGETEVRVGGYVRVDAVSRSGNLKP</sequence>
<evidence type="ECO:0000256" key="1">
    <source>
        <dbReference type="SAM" id="MobiDB-lite"/>
    </source>
</evidence>
<reference evidence="3 4" key="1">
    <citation type="submission" date="2015-09" db="EMBL/GenBank/DDBJ databases">
        <authorList>
            <person name="Jackson K.R."/>
            <person name="Lunt B.L."/>
            <person name="Fisher J.N.B."/>
            <person name="Gardner A.V."/>
            <person name="Bailey M.E."/>
            <person name="Deus L.M."/>
            <person name="Earl A.S."/>
            <person name="Gibby P.D."/>
            <person name="Hartmann K.A."/>
            <person name="Liu J.E."/>
            <person name="Manci A.M."/>
            <person name="Nielsen D.A."/>
            <person name="Solomon M.B."/>
            <person name="Breakwell D.P."/>
            <person name="Burnett S.H."/>
            <person name="Grose J.H."/>
        </authorList>
    </citation>
    <scope>NUCLEOTIDE SEQUENCE [LARGE SCALE GENOMIC DNA]</scope>
    <source>
        <strain evidence="3 4">16</strain>
    </source>
</reference>
<organism evidence="3 4">
    <name type="scientific">Prosthecodimorpha hirschii</name>
    <dbReference type="NCBI Taxonomy" id="665126"/>
    <lineage>
        <taxon>Bacteria</taxon>
        <taxon>Pseudomonadati</taxon>
        <taxon>Pseudomonadota</taxon>
        <taxon>Alphaproteobacteria</taxon>
        <taxon>Hyphomicrobiales</taxon>
        <taxon>Ancalomicrobiaceae</taxon>
        <taxon>Prosthecodimorpha</taxon>
    </lineage>
</organism>
<protein>
    <submittedName>
        <fullName evidence="3">Uncharacterized protein</fullName>
    </submittedName>
</protein>
<feature type="chain" id="PRO_5006131950" evidence="2">
    <location>
        <begin position="25"/>
        <end position="124"/>
    </location>
</feature>
<accession>A0A0P6VZF1</accession>
<gene>
    <name evidence="3" type="ORF">ABB55_01665</name>
</gene>
<dbReference type="EMBL" id="LJYW01000001">
    <property type="protein sequence ID" value="KPL51085.1"/>
    <property type="molecule type" value="Genomic_DNA"/>
</dbReference>
<reference evidence="3 4" key="2">
    <citation type="submission" date="2015-10" db="EMBL/GenBank/DDBJ databases">
        <title>Draft Genome Sequence of Prosthecomicrobium hirschii ATCC 27832.</title>
        <authorList>
            <person name="Daniel J."/>
            <person name="Givan S.A."/>
            <person name="Brun Y.V."/>
            <person name="Brown P.J."/>
        </authorList>
    </citation>
    <scope>NUCLEOTIDE SEQUENCE [LARGE SCALE GENOMIC DNA]</scope>
    <source>
        <strain evidence="3 4">16</strain>
    </source>
</reference>
<dbReference type="AlphaFoldDB" id="A0A0P6VZF1"/>
<keyword evidence="4" id="KW-1185">Reference proteome</keyword>
<feature type="signal peptide" evidence="2">
    <location>
        <begin position="1"/>
        <end position="24"/>
    </location>
</feature>
<dbReference type="Proteomes" id="UP000048984">
    <property type="component" value="Unassembled WGS sequence"/>
</dbReference>